<feature type="compositionally biased region" description="Basic and acidic residues" evidence="1">
    <location>
        <begin position="92"/>
        <end position="109"/>
    </location>
</feature>
<feature type="region of interest" description="Disordered" evidence="1">
    <location>
        <begin position="295"/>
        <end position="318"/>
    </location>
</feature>
<dbReference type="Proteomes" id="UP000546213">
    <property type="component" value="Unassembled WGS sequence"/>
</dbReference>
<dbReference type="OrthoDB" id="5091633at2759"/>
<accession>A0A8H5KX53</accession>
<gene>
    <name evidence="2" type="ORF">FPCIR_9671</name>
</gene>
<feature type="region of interest" description="Disordered" evidence="1">
    <location>
        <begin position="1"/>
        <end position="51"/>
    </location>
</feature>
<dbReference type="EMBL" id="JAAOAS010000271">
    <property type="protein sequence ID" value="KAF5582239.1"/>
    <property type="molecule type" value="Genomic_DNA"/>
</dbReference>
<feature type="compositionally biased region" description="Basic residues" evidence="1">
    <location>
        <begin position="181"/>
        <end position="192"/>
    </location>
</feature>
<sequence>MEFVPRPKHLQGYHPHPIIPSPDDIVPERNPQDSNPPEHFATGNAPQGLDANKATHMVVYEPQNEPNDFPPEFAAEGTPQFFRQDVPENVQVDDHSGLDNGKYRERIPREQVYGNKILPEDELGSHTGSRVHFDESLPIRLPREKESRRRGSYEGGSHRREPHRSESHRREPRRTDDRDKKSHRSSSHKRDSHKSSKKEDSHKKKTIDATPERFPHLSDIPAFVAHGKAIKEIMKKLHTVKFKKEKLRKDREYINKEIEELEKGDRNDERTDIEEDITELRKELQKLDDKKQKLNLKKEKLKEEKKKHQKSMARLQER</sequence>
<feature type="compositionally biased region" description="Basic and acidic residues" evidence="1">
    <location>
        <begin position="131"/>
        <end position="180"/>
    </location>
</feature>
<proteinExistence type="predicted"/>
<feature type="compositionally biased region" description="Basic residues" evidence="1">
    <location>
        <begin position="1"/>
        <end position="11"/>
    </location>
</feature>
<feature type="compositionally biased region" description="Basic and acidic residues" evidence="1">
    <location>
        <begin position="193"/>
        <end position="216"/>
    </location>
</feature>
<keyword evidence="3" id="KW-1185">Reference proteome</keyword>
<protein>
    <submittedName>
        <fullName evidence="2">Uncharacterized protein</fullName>
    </submittedName>
</protein>
<evidence type="ECO:0000256" key="1">
    <source>
        <dbReference type="SAM" id="MobiDB-lite"/>
    </source>
</evidence>
<feature type="region of interest" description="Disordered" evidence="1">
    <location>
        <begin position="84"/>
        <end position="216"/>
    </location>
</feature>
<evidence type="ECO:0000313" key="3">
    <source>
        <dbReference type="Proteomes" id="UP000546213"/>
    </source>
</evidence>
<feature type="compositionally biased region" description="Basic and acidic residues" evidence="1">
    <location>
        <begin position="295"/>
        <end position="306"/>
    </location>
</feature>
<dbReference type="AlphaFoldDB" id="A0A8H5KX53"/>
<name>A0A8H5KX53_9HYPO</name>
<comment type="caution">
    <text evidence="2">The sequence shown here is derived from an EMBL/GenBank/DDBJ whole genome shotgun (WGS) entry which is preliminary data.</text>
</comment>
<evidence type="ECO:0000313" key="2">
    <source>
        <dbReference type="EMBL" id="KAF5582239.1"/>
    </source>
</evidence>
<reference evidence="2 3" key="1">
    <citation type="submission" date="2020-05" db="EMBL/GenBank/DDBJ databases">
        <title>Identification and distribution of gene clusters putatively required for synthesis of sphingolipid metabolism inhibitors in phylogenetically diverse species of the filamentous fungus Fusarium.</title>
        <authorList>
            <person name="Kim H.-S."/>
            <person name="Busman M."/>
            <person name="Brown D.W."/>
            <person name="Divon H."/>
            <person name="Uhlig S."/>
            <person name="Proctor R.H."/>
        </authorList>
    </citation>
    <scope>NUCLEOTIDE SEQUENCE [LARGE SCALE GENOMIC DNA]</scope>
    <source>
        <strain evidence="2 3">NRRL 36939</strain>
    </source>
</reference>
<organism evidence="2 3">
    <name type="scientific">Fusarium pseudocircinatum</name>
    <dbReference type="NCBI Taxonomy" id="56676"/>
    <lineage>
        <taxon>Eukaryota</taxon>
        <taxon>Fungi</taxon>
        <taxon>Dikarya</taxon>
        <taxon>Ascomycota</taxon>
        <taxon>Pezizomycotina</taxon>
        <taxon>Sordariomycetes</taxon>
        <taxon>Hypocreomycetidae</taxon>
        <taxon>Hypocreales</taxon>
        <taxon>Nectriaceae</taxon>
        <taxon>Fusarium</taxon>
        <taxon>Fusarium fujikuroi species complex</taxon>
    </lineage>
</organism>